<name>A0A062VHB7_9PROT</name>
<dbReference type="SUPFAM" id="SSF47473">
    <property type="entry name" value="EF-hand"/>
    <property type="match status" value="1"/>
</dbReference>
<dbReference type="InterPro" id="IPR011992">
    <property type="entry name" value="EF-hand-dom_pair"/>
</dbReference>
<dbReference type="PROSITE" id="PS50222">
    <property type="entry name" value="EF_HAND_2"/>
    <property type="match status" value="1"/>
</dbReference>
<dbReference type="Gene3D" id="1.10.238.10">
    <property type="entry name" value="EF-hand"/>
    <property type="match status" value="1"/>
</dbReference>
<reference evidence="3 4" key="1">
    <citation type="journal article" date="2014" name="Antonie Van Leeuwenhoek">
        <title>Hyphomonas beringensis sp. nov. and Hyphomonas chukchiensis sp. nov., isolated from surface seawater of the Bering Sea and Chukchi Sea.</title>
        <authorList>
            <person name="Li C."/>
            <person name="Lai Q."/>
            <person name="Li G."/>
            <person name="Dong C."/>
            <person name="Wang J."/>
            <person name="Liao Y."/>
            <person name="Shao Z."/>
        </authorList>
    </citation>
    <scope>NUCLEOTIDE SEQUENCE [LARGE SCALE GENOMIC DNA]</scope>
    <source>
        <strain evidence="3 4">PS728</strain>
    </source>
</reference>
<feature type="signal peptide" evidence="1">
    <location>
        <begin position="1"/>
        <end position="20"/>
    </location>
</feature>
<evidence type="ECO:0000256" key="1">
    <source>
        <dbReference type="SAM" id="SignalP"/>
    </source>
</evidence>
<dbReference type="STRING" id="1280954.HPO_08204"/>
<dbReference type="AlphaFoldDB" id="A0A062VHB7"/>
<protein>
    <recommendedName>
        <fullName evidence="2">EF-hand domain-containing protein</fullName>
    </recommendedName>
</protein>
<dbReference type="GO" id="GO:0005509">
    <property type="term" value="F:calcium ion binding"/>
    <property type="evidence" value="ECO:0007669"/>
    <property type="project" value="InterPro"/>
</dbReference>
<organism evidence="3 4">
    <name type="scientific">Hyphomonas polymorpha PS728</name>
    <dbReference type="NCBI Taxonomy" id="1280954"/>
    <lineage>
        <taxon>Bacteria</taxon>
        <taxon>Pseudomonadati</taxon>
        <taxon>Pseudomonadota</taxon>
        <taxon>Alphaproteobacteria</taxon>
        <taxon>Hyphomonadales</taxon>
        <taxon>Hyphomonadaceae</taxon>
        <taxon>Hyphomonas</taxon>
    </lineage>
</organism>
<dbReference type="Pfam" id="PF13202">
    <property type="entry name" value="EF-hand_5"/>
    <property type="match status" value="1"/>
</dbReference>
<dbReference type="EMBL" id="ARYM01000008">
    <property type="protein sequence ID" value="KCZ98867.1"/>
    <property type="molecule type" value="Genomic_DNA"/>
</dbReference>
<evidence type="ECO:0000313" key="3">
    <source>
        <dbReference type="EMBL" id="KCZ98867.1"/>
    </source>
</evidence>
<proteinExistence type="predicted"/>
<dbReference type="Proteomes" id="UP000027100">
    <property type="component" value="Unassembled WGS sequence"/>
</dbReference>
<dbReference type="PATRIC" id="fig|1280954.3.peg.1664"/>
<dbReference type="RefSeq" id="WP_035596885.1">
    <property type="nucleotide sequence ID" value="NZ_ARYM01000008.1"/>
</dbReference>
<feature type="domain" description="EF-hand" evidence="2">
    <location>
        <begin position="17"/>
        <end position="52"/>
    </location>
</feature>
<dbReference type="PROSITE" id="PS00018">
    <property type="entry name" value="EF_HAND_1"/>
    <property type="match status" value="1"/>
</dbReference>
<dbReference type="InterPro" id="IPR002048">
    <property type="entry name" value="EF_hand_dom"/>
</dbReference>
<evidence type="ECO:0000259" key="2">
    <source>
        <dbReference type="PROSITE" id="PS50222"/>
    </source>
</evidence>
<gene>
    <name evidence="3" type="ORF">HPO_08204</name>
</gene>
<keyword evidence="4" id="KW-1185">Reference proteome</keyword>
<feature type="chain" id="PRO_5001615339" description="EF-hand domain-containing protein" evidence="1">
    <location>
        <begin position="21"/>
        <end position="96"/>
    </location>
</feature>
<dbReference type="InterPro" id="IPR018247">
    <property type="entry name" value="EF_Hand_1_Ca_BS"/>
</dbReference>
<evidence type="ECO:0000313" key="4">
    <source>
        <dbReference type="Proteomes" id="UP000027100"/>
    </source>
</evidence>
<keyword evidence="1" id="KW-0732">Signal</keyword>
<dbReference type="OrthoDB" id="9953346at2"/>
<sequence length="96" mass="10137">MIRVTLISAAALVGAMGAYADEKTTFADVDTNADGVISASEFIAHKTADGKYTEVEAAAKFEEAAGMDGQITEADWEAMKAERKADKADSTGDTNW</sequence>
<comment type="caution">
    <text evidence="3">The sequence shown here is derived from an EMBL/GenBank/DDBJ whole genome shotgun (WGS) entry which is preliminary data.</text>
</comment>
<accession>A0A062VHB7</accession>